<evidence type="ECO:0000313" key="1">
    <source>
        <dbReference type="EMBL" id="RTI57442.1"/>
    </source>
</evidence>
<evidence type="ECO:0000313" key="2">
    <source>
        <dbReference type="EMBL" id="RTI60505.1"/>
    </source>
</evidence>
<sequence>MNPLAIPSSSSRVARGGLEGLSREVAEACRGYLPQHGPGVKRLREGMGQGTLQSLWMGT</sequence>
<name>A0A430VUM4_THESC</name>
<comment type="caution">
    <text evidence="2">The sequence shown here is derived from an EMBL/GenBank/DDBJ whole genome shotgun (WGS) entry which is preliminary data.</text>
</comment>
<protein>
    <submittedName>
        <fullName evidence="2">Uncharacterized protein</fullName>
    </submittedName>
</protein>
<reference evidence="2 3" key="1">
    <citation type="journal article" date="2019" name="Extremophiles">
        <title>Biogeography of thermophiles and predominance of Thermus scotoductus in domestic water heaters.</title>
        <authorList>
            <person name="Wilpiszeski R.L."/>
            <person name="Zhang Z."/>
            <person name="House C.H."/>
        </authorList>
    </citation>
    <scope>NUCLEOTIDE SEQUENCE [LARGE SCALE GENOMIC DNA]</scope>
    <source>
        <strain evidence="2 3">1_S1</strain>
    </source>
</reference>
<dbReference type="AlphaFoldDB" id="A0A430VUM4"/>
<accession>A0A430VUM4</accession>
<dbReference type="EMBL" id="PEMW01000042">
    <property type="protein sequence ID" value="RTI60505.1"/>
    <property type="molecule type" value="Genomic_DNA"/>
</dbReference>
<gene>
    <name evidence="2" type="ORF">CSW14_01875</name>
    <name evidence="1" type="ORF">CSW14_04910</name>
</gene>
<dbReference type="Proteomes" id="UP000287467">
    <property type="component" value="Unassembled WGS sequence"/>
</dbReference>
<proteinExistence type="predicted"/>
<organism evidence="2 3">
    <name type="scientific">Thermus scotoductus</name>
    <dbReference type="NCBI Taxonomy" id="37636"/>
    <lineage>
        <taxon>Bacteria</taxon>
        <taxon>Thermotogati</taxon>
        <taxon>Deinococcota</taxon>
        <taxon>Deinococci</taxon>
        <taxon>Thermales</taxon>
        <taxon>Thermaceae</taxon>
        <taxon>Thermus</taxon>
    </lineage>
</organism>
<dbReference type="EMBL" id="PEMW01000124">
    <property type="protein sequence ID" value="RTI57442.1"/>
    <property type="molecule type" value="Genomic_DNA"/>
</dbReference>
<evidence type="ECO:0000313" key="3">
    <source>
        <dbReference type="Proteomes" id="UP000287467"/>
    </source>
</evidence>